<evidence type="ECO:0000256" key="1">
    <source>
        <dbReference type="SAM" id="MobiDB-lite"/>
    </source>
</evidence>
<gene>
    <name evidence="2" type="ORF">BFJ63_vAg14392</name>
</gene>
<sequence length="252" mass="27974">MSSKDSEAILRQPDEIKAYIDFLVASNADDELSRPQEFADLQNEFNAILSTYGSKPLNIAVLHKILQQAEGQRVATACAKRLEKMYEKLFVKLCRRFGTSRSQQLLNESKGLNQLAEDTTPSNNDSQLTPEQIADDLDYTRESFVSHGGKASRNGPVYNHPTAEAESFQPAQLTSSQTDEVGNADRLGDGPRKTRVGLCTKGNRDKTGRLIKRRCMREPQDKQKGPDEHCSADLSEATVPCTDDDSEASTEF</sequence>
<proteinExistence type="predicted"/>
<evidence type="ECO:0000313" key="3">
    <source>
        <dbReference type="Proteomes" id="UP000290540"/>
    </source>
</evidence>
<name>A0A4V1RYT5_FUSOX</name>
<feature type="compositionally biased region" description="Polar residues" evidence="1">
    <location>
        <begin position="169"/>
        <end position="180"/>
    </location>
</feature>
<comment type="caution">
    <text evidence="2">The sequence shown here is derived from an EMBL/GenBank/DDBJ whole genome shotgun (WGS) entry which is preliminary data.</text>
</comment>
<dbReference type="Proteomes" id="UP000290540">
    <property type="component" value="Unassembled WGS sequence"/>
</dbReference>
<dbReference type="EMBL" id="MQTW01000173">
    <property type="protein sequence ID" value="RYC82726.1"/>
    <property type="molecule type" value="Genomic_DNA"/>
</dbReference>
<feature type="compositionally biased region" description="Acidic residues" evidence="1">
    <location>
        <begin position="242"/>
        <end position="252"/>
    </location>
</feature>
<feature type="region of interest" description="Disordered" evidence="1">
    <location>
        <begin position="146"/>
        <end position="252"/>
    </location>
</feature>
<organism evidence="2 3">
    <name type="scientific">Fusarium oxysporum f. sp. narcissi</name>
    <dbReference type="NCBI Taxonomy" id="451672"/>
    <lineage>
        <taxon>Eukaryota</taxon>
        <taxon>Fungi</taxon>
        <taxon>Dikarya</taxon>
        <taxon>Ascomycota</taxon>
        <taxon>Pezizomycotina</taxon>
        <taxon>Sordariomycetes</taxon>
        <taxon>Hypocreomycetidae</taxon>
        <taxon>Hypocreales</taxon>
        <taxon>Nectriaceae</taxon>
        <taxon>Fusarium</taxon>
        <taxon>Fusarium oxysporum species complex</taxon>
    </lineage>
</organism>
<accession>A0A4V1RYT5</accession>
<reference evidence="2 3" key="1">
    <citation type="submission" date="2016-12" db="EMBL/GenBank/DDBJ databases">
        <title>Draft genome sequence of Fusarium oxysporum causing rot on Narcissus.</title>
        <authorList>
            <person name="Armitage A.D."/>
            <person name="Taylor A."/>
            <person name="Clarkson J.P."/>
            <person name="Harrison R.J."/>
            <person name="Jackson A.C."/>
        </authorList>
    </citation>
    <scope>NUCLEOTIDE SEQUENCE [LARGE SCALE GENOMIC DNA]</scope>
    <source>
        <strain evidence="2 3">N139</strain>
    </source>
</reference>
<protein>
    <submittedName>
        <fullName evidence="2">Uncharacterized protein</fullName>
    </submittedName>
</protein>
<dbReference type="AlphaFoldDB" id="A0A4V1RYT5"/>
<evidence type="ECO:0000313" key="2">
    <source>
        <dbReference type="EMBL" id="RYC82726.1"/>
    </source>
</evidence>
<feature type="region of interest" description="Disordered" evidence="1">
    <location>
        <begin position="109"/>
        <end position="130"/>
    </location>
</feature>
<feature type="compositionally biased region" description="Basic and acidic residues" evidence="1">
    <location>
        <begin position="216"/>
        <end position="231"/>
    </location>
</feature>